<feature type="domain" description="Lysidine-tRNA(Ile) synthetase C-terminal" evidence="9">
    <location>
        <begin position="362"/>
        <end position="431"/>
    </location>
</feature>
<dbReference type="InterPro" id="IPR015262">
    <property type="entry name" value="tRNA_Ile_lys_synt_subst-bd"/>
</dbReference>
<comment type="similarity">
    <text evidence="8">Belongs to the tRNA(Ile)-lysidine synthase family.</text>
</comment>
<dbReference type="PANTHER" id="PTHR43033">
    <property type="entry name" value="TRNA(ILE)-LYSIDINE SYNTHASE-RELATED"/>
    <property type="match status" value="1"/>
</dbReference>
<sequence length="440" mass="49822">MDSLYTLFSQALQGYQPNKIVLAFSGGVDSRLLLALLSRYQQAHGVVCLAVHVHHGLSKNADEWALQCQQWCQHVEIECVVERVQLDLDGKSIEESAREARYGALQRHVQQGDILLTGQHSDDQLETFLLALKRGSGPKGLSAMAQAMPWHQGTLIRPLLMASRDDIEHAAKKAQLDWVEDESNLDTRFDRNFIRHQVAPVLKQRWPHIHTSIQRSAELCAEQEAVLEELLLARLQDLRASDGSLSIDGMRQQSERVRMQLLRMWLAEAAIRMPSRAHLTLIWQQVALAVRDANPILNLGQCEIRRFEQRLYHVVPQLEVTSWQSPLFAEQPLLLPDGLGQIRLTSDHCGDLAFTQAQLTQLQVTFNPEGLSAHPADRGHSRKLKKLFQEYGVPSWLRRRTPIVLCQGEVVAVMGVFVCKDFIGTGYKLDWQTKPRSVLG</sequence>
<comment type="domain">
    <text evidence="8">The N-terminal region contains the highly conserved SGGXDS motif, predicted to be a P-loop motif involved in ATP binding.</text>
</comment>
<evidence type="ECO:0000259" key="9">
    <source>
        <dbReference type="SMART" id="SM00977"/>
    </source>
</evidence>
<keyword evidence="3 8" id="KW-0436">Ligase</keyword>
<dbReference type="AlphaFoldDB" id="A0A0C2NLN9"/>
<accession>A0A0C2KJ18</accession>
<dbReference type="SUPFAM" id="SSF52402">
    <property type="entry name" value="Adenine nucleotide alpha hydrolases-like"/>
    <property type="match status" value="1"/>
</dbReference>
<keyword evidence="5 8" id="KW-0547">Nucleotide-binding</keyword>
<evidence type="ECO:0000256" key="6">
    <source>
        <dbReference type="ARBA" id="ARBA00022840"/>
    </source>
</evidence>
<dbReference type="Pfam" id="PF01171">
    <property type="entry name" value="ATP_bind_3"/>
    <property type="match status" value="1"/>
</dbReference>
<dbReference type="Gene3D" id="1.20.59.20">
    <property type="match status" value="1"/>
</dbReference>
<dbReference type="GO" id="GO:0006400">
    <property type="term" value="P:tRNA modification"/>
    <property type="evidence" value="ECO:0007669"/>
    <property type="project" value="UniProtKB-UniRule"/>
</dbReference>
<dbReference type="STRING" id="1461322.OJ16_03565"/>
<dbReference type="Pfam" id="PF09179">
    <property type="entry name" value="TilS"/>
    <property type="match status" value="1"/>
</dbReference>
<dbReference type="Pfam" id="PF11734">
    <property type="entry name" value="TilS_C"/>
    <property type="match status" value="1"/>
</dbReference>
<dbReference type="GO" id="GO:0005737">
    <property type="term" value="C:cytoplasm"/>
    <property type="evidence" value="ECO:0007669"/>
    <property type="project" value="UniProtKB-SubCell"/>
</dbReference>
<proteinExistence type="inferred from homology"/>
<dbReference type="RefSeq" id="WP_040987523.1">
    <property type="nucleotide sequence ID" value="NZ_JTKH01000006.1"/>
</dbReference>
<dbReference type="SUPFAM" id="SSF82829">
    <property type="entry name" value="MesJ substrate recognition domain-like"/>
    <property type="match status" value="1"/>
</dbReference>
<comment type="function">
    <text evidence="8">Ligates lysine onto the cytidine present at position 34 of the AUA codon-specific tRNA(Ile) that contains the anticodon CAU, in an ATP-dependent manner. Cytidine is converted to lysidine, thus changing the amino acid specificity of the tRNA from methionine to isoleucine.</text>
</comment>
<evidence type="ECO:0000256" key="1">
    <source>
        <dbReference type="ARBA" id="ARBA00004496"/>
    </source>
</evidence>
<dbReference type="GO" id="GO:0005524">
    <property type="term" value="F:ATP binding"/>
    <property type="evidence" value="ECO:0007669"/>
    <property type="project" value="UniProtKB-UniRule"/>
</dbReference>
<reference evidence="10 11" key="1">
    <citation type="submission" date="2014-11" db="EMBL/GenBank/DDBJ databases">
        <title>Draft Genome Sequence of Vibrio piscirenalis strains CECT 8603T and CECT 8604, two marine Gammaproteobacterium isolated from cultured gilthead sea bream (Sparus aurata).</title>
        <authorList>
            <person name="Arahal D.R."/>
            <person name="Rodrigo-Torres L."/>
            <person name="Lucena T."/>
            <person name="Pujalte M.J."/>
        </authorList>
    </citation>
    <scope>NUCLEOTIDE SEQUENCE [LARGE SCALE GENOMIC DNA]</scope>
    <source>
        <strain evidence="10 11">DCR 1-4-2</strain>
    </source>
</reference>
<evidence type="ECO:0000256" key="8">
    <source>
        <dbReference type="HAMAP-Rule" id="MF_01161"/>
    </source>
</evidence>
<evidence type="ECO:0000256" key="4">
    <source>
        <dbReference type="ARBA" id="ARBA00022694"/>
    </source>
</evidence>
<keyword evidence="6 8" id="KW-0067">ATP-binding</keyword>
<dbReference type="PANTHER" id="PTHR43033:SF1">
    <property type="entry name" value="TRNA(ILE)-LYSIDINE SYNTHASE-RELATED"/>
    <property type="match status" value="1"/>
</dbReference>
<keyword evidence="2 8" id="KW-0963">Cytoplasm</keyword>
<dbReference type="Proteomes" id="UP000031672">
    <property type="component" value="Unassembled WGS sequence"/>
</dbReference>
<dbReference type="SMART" id="SM00977">
    <property type="entry name" value="TilS_C"/>
    <property type="match status" value="1"/>
</dbReference>
<dbReference type="OrthoDB" id="9807403at2"/>
<dbReference type="InterPro" id="IPR014729">
    <property type="entry name" value="Rossmann-like_a/b/a_fold"/>
</dbReference>
<name>A0A0C2NLN9_9VIBR</name>
<feature type="binding site" evidence="8">
    <location>
        <begin position="25"/>
        <end position="30"/>
    </location>
    <ligand>
        <name>ATP</name>
        <dbReference type="ChEBI" id="CHEBI:30616"/>
    </ligand>
</feature>
<dbReference type="InterPro" id="IPR011063">
    <property type="entry name" value="TilS/TtcA_N"/>
</dbReference>
<dbReference type="InterPro" id="IPR012795">
    <property type="entry name" value="tRNA_Ile_lys_synt_N"/>
</dbReference>
<dbReference type="EMBL" id="JTKH01000006">
    <property type="protein sequence ID" value="KII80411.1"/>
    <property type="molecule type" value="Genomic_DNA"/>
</dbReference>
<comment type="subcellular location">
    <subcellularLocation>
        <location evidence="1 8">Cytoplasm</location>
    </subcellularLocation>
</comment>
<accession>A0A0C2NLN9</accession>
<dbReference type="HAMAP" id="MF_01161">
    <property type="entry name" value="tRNA_Ile_lys_synt"/>
    <property type="match status" value="1"/>
</dbReference>
<dbReference type="NCBIfam" id="TIGR02433">
    <property type="entry name" value="lysidine_TilS_C"/>
    <property type="match status" value="1"/>
</dbReference>
<evidence type="ECO:0000256" key="5">
    <source>
        <dbReference type="ARBA" id="ARBA00022741"/>
    </source>
</evidence>
<dbReference type="InterPro" id="IPR012094">
    <property type="entry name" value="tRNA_Ile_lys_synt"/>
</dbReference>
<dbReference type="SUPFAM" id="SSF56037">
    <property type="entry name" value="PheT/TilS domain"/>
    <property type="match status" value="1"/>
</dbReference>
<comment type="caution">
    <text evidence="10">The sequence shown here is derived from an EMBL/GenBank/DDBJ whole genome shotgun (WGS) entry which is preliminary data.</text>
</comment>
<evidence type="ECO:0000256" key="2">
    <source>
        <dbReference type="ARBA" id="ARBA00022490"/>
    </source>
</evidence>
<dbReference type="Gene3D" id="3.40.50.620">
    <property type="entry name" value="HUPs"/>
    <property type="match status" value="1"/>
</dbReference>
<organism evidence="10 11">
    <name type="scientific">Vibrio renipiscarius</name>
    <dbReference type="NCBI Taxonomy" id="1461322"/>
    <lineage>
        <taxon>Bacteria</taxon>
        <taxon>Pseudomonadati</taxon>
        <taxon>Pseudomonadota</taxon>
        <taxon>Gammaproteobacteria</taxon>
        <taxon>Vibrionales</taxon>
        <taxon>Vibrionaceae</taxon>
        <taxon>Vibrio</taxon>
    </lineage>
</organism>
<dbReference type="EC" id="6.3.4.19" evidence="8"/>
<keyword evidence="4 8" id="KW-0819">tRNA processing</keyword>
<evidence type="ECO:0000313" key="10">
    <source>
        <dbReference type="EMBL" id="KII80411.1"/>
    </source>
</evidence>
<comment type="catalytic activity">
    <reaction evidence="7 8">
        <text>cytidine(34) in tRNA(Ile2) + L-lysine + ATP = lysidine(34) in tRNA(Ile2) + AMP + diphosphate + H(+)</text>
        <dbReference type="Rhea" id="RHEA:43744"/>
        <dbReference type="Rhea" id="RHEA-COMP:10625"/>
        <dbReference type="Rhea" id="RHEA-COMP:10670"/>
        <dbReference type="ChEBI" id="CHEBI:15378"/>
        <dbReference type="ChEBI" id="CHEBI:30616"/>
        <dbReference type="ChEBI" id="CHEBI:32551"/>
        <dbReference type="ChEBI" id="CHEBI:33019"/>
        <dbReference type="ChEBI" id="CHEBI:82748"/>
        <dbReference type="ChEBI" id="CHEBI:83665"/>
        <dbReference type="ChEBI" id="CHEBI:456215"/>
        <dbReference type="EC" id="6.3.4.19"/>
    </reaction>
</comment>
<dbReference type="InterPro" id="IPR012796">
    <property type="entry name" value="Lysidine-tRNA-synth_C"/>
</dbReference>
<gene>
    <name evidence="8" type="primary">tilS</name>
    <name evidence="10" type="ORF">OJ16_03565</name>
</gene>
<evidence type="ECO:0000256" key="7">
    <source>
        <dbReference type="ARBA" id="ARBA00048539"/>
    </source>
</evidence>
<dbReference type="GO" id="GO:0032267">
    <property type="term" value="F:tRNA(Ile)-lysidine synthase activity"/>
    <property type="evidence" value="ECO:0007669"/>
    <property type="project" value="UniProtKB-EC"/>
</dbReference>
<evidence type="ECO:0000313" key="11">
    <source>
        <dbReference type="Proteomes" id="UP000031672"/>
    </source>
</evidence>
<dbReference type="CDD" id="cd01992">
    <property type="entry name" value="TilS_N"/>
    <property type="match status" value="1"/>
</dbReference>
<evidence type="ECO:0000256" key="3">
    <source>
        <dbReference type="ARBA" id="ARBA00022598"/>
    </source>
</evidence>
<dbReference type="NCBIfam" id="TIGR02432">
    <property type="entry name" value="lysidine_TilS_N"/>
    <property type="match status" value="1"/>
</dbReference>
<keyword evidence="11" id="KW-1185">Reference proteome</keyword>
<protein>
    <recommendedName>
        <fullName evidence="8">tRNA(Ile)-lysidine synthase</fullName>
        <ecNumber evidence="8">6.3.4.19</ecNumber>
    </recommendedName>
    <alternativeName>
        <fullName evidence="8">tRNA(Ile)-2-lysyl-cytidine synthase</fullName>
    </alternativeName>
    <alternativeName>
        <fullName evidence="8">tRNA(Ile)-lysidine synthetase</fullName>
    </alternativeName>
</protein>